<gene>
    <name evidence="2" type="primary">yunB</name>
    <name evidence="2" type="ORF">ACETAC_03160</name>
</gene>
<organism evidence="2 3">
    <name type="scientific">Aceticella autotrophica</name>
    <dbReference type="NCBI Taxonomy" id="2755338"/>
    <lineage>
        <taxon>Bacteria</taxon>
        <taxon>Bacillati</taxon>
        <taxon>Bacillota</taxon>
        <taxon>Clostridia</taxon>
        <taxon>Thermoanaerobacterales</taxon>
        <taxon>Thermoanaerobacteraceae</taxon>
        <taxon>Aceticella</taxon>
    </lineage>
</organism>
<dbReference type="InterPro" id="IPR014197">
    <property type="entry name" value="Sporulation_prot_YunB"/>
</dbReference>
<reference evidence="2" key="1">
    <citation type="submission" date="2020-08" db="EMBL/GenBank/DDBJ databases">
        <title>Genomic insights into the carbon and energy metabolism of the first obligate autotrophic acetogenic bacterium Aceticella autotrophica gen. nov., sp. nov.</title>
        <authorList>
            <person name="Toshchakov S.V."/>
            <person name="Elcheninov A.G."/>
            <person name="Kublanov I.V."/>
            <person name="Frolov E.N."/>
            <person name="Lebedinsky A.V."/>
        </authorList>
    </citation>
    <scope>NUCLEOTIDE SEQUENCE</scope>
    <source>
        <strain evidence="2">3443-3Ac</strain>
    </source>
</reference>
<keyword evidence="1" id="KW-0472">Membrane</keyword>
<dbReference type="Proteomes" id="UP000671913">
    <property type="component" value="Chromosome"/>
</dbReference>
<dbReference type="EMBL" id="CP060096">
    <property type="protein sequence ID" value="QSZ27898.1"/>
    <property type="molecule type" value="Genomic_DNA"/>
</dbReference>
<dbReference type="AlphaFoldDB" id="A0A975AWY4"/>
<keyword evidence="3" id="KW-1185">Reference proteome</keyword>
<keyword evidence="1" id="KW-1133">Transmembrane helix</keyword>
<evidence type="ECO:0000313" key="2">
    <source>
        <dbReference type="EMBL" id="QSZ27898.1"/>
    </source>
</evidence>
<dbReference type="PIRSF" id="PIRSF021383">
    <property type="entry name" value="YunB"/>
    <property type="match status" value="1"/>
</dbReference>
<proteinExistence type="predicted"/>
<dbReference type="NCBIfam" id="TIGR02832">
    <property type="entry name" value="spo_yunB"/>
    <property type="match status" value="1"/>
</dbReference>
<name>A0A975AWY4_9THEO</name>
<sequence length="232" mass="25832">MKRKKWGHRRDIKFYINIVIMFLIFIAIYSFIVYKFKPTVIAVSDTVAKDVAVRTIDRSINEKVLKGIKYQDLINVRTDKNGKISMLQANTIEMNMLATKITQEVQDNLNNLGSVYVKIPLGTLISSDIFANIGPRIKVGLLPIGAVTVDFNSEFQPAGINQTRHIIYLHIKTYIQIIAPLASDKVEVTTHMPVTDSIIVGDVPGSYVDVNGNKYTVPVPNGGNSNINIKGN</sequence>
<dbReference type="KEGG" id="aaut:ACETAC_03160"/>
<evidence type="ECO:0000256" key="1">
    <source>
        <dbReference type="SAM" id="Phobius"/>
    </source>
</evidence>
<keyword evidence="1" id="KW-0812">Transmembrane</keyword>
<dbReference type="Pfam" id="PF09560">
    <property type="entry name" value="Spore_YunB"/>
    <property type="match status" value="1"/>
</dbReference>
<accession>A0A975AWY4</accession>
<protein>
    <submittedName>
        <fullName evidence="2">Sporulation protein YunB</fullName>
    </submittedName>
</protein>
<evidence type="ECO:0000313" key="3">
    <source>
        <dbReference type="Proteomes" id="UP000671913"/>
    </source>
</evidence>
<feature type="transmembrane region" description="Helical" evidence="1">
    <location>
        <begin position="12"/>
        <end position="34"/>
    </location>
</feature>
<dbReference type="RefSeq" id="WP_284680615.1">
    <property type="nucleotide sequence ID" value="NZ_CP060096.1"/>
</dbReference>